<dbReference type="EMBL" id="JACEIQ010000005">
    <property type="protein sequence ID" value="MBA4494011.1"/>
    <property type="molecule type" value="Genomic_DNA"/>
</dbReference>
<accession>A0A7W2A709</accession>
<gene>
    <name evidence="2" type="ORF">H1191_06800</name>
</gene>
<organism evidence="2 3">
    <name type="scientific">Paenactinomyces guangxiensis</name>
    <dbReference type="NCBI Taxonomy" id="1490290"/>
    <lineage>
        <taxon>Bacteria</taxon>
        <taxon>Bacillati</taxon>
        <taxon>Bacillota</taxon>
        <taxon>Bacilli</taxon>
        <taxon>Bacillales</taxon>
        <taxon>Thermoactinomycetaceae</taxon>
        <taxon>Paenactinomyces</taxon>
    </lineage>
</organism>
<dbReference type="AlphaFoldDB" id="A0A7W2A709"/>
<dbReference type="RefSeq" id="WP_181751259.1">
    <property type="nucleotide sequence ID" value="NZ_JACEIQ010000005.1"/>
</dbReference>
<protein>
    <recommendedName>
        <fullName evidence="1">Immunity MXAN-0049 protein domain-containing protein</fullName>
    </recommendedName>
</protein>
<evidence type="ECO:0000313" key="3">
    <source>
        <dbReference type="Proteomes" id="UP000535491"/>
    </source>
</evidence>
<comment type="caution">
    <text evidence="2">The sequence shown here is derived from an EMBL/GenBank/DDBJ whole genome shotgun (WGS) entry which is preliminary data.</text>
</comment>
<feature type="domain" description="Immunity MXAN-0049 protein" evidence="1">
    <location>
        <begin position="96"/>
        <end position="181"/>
    </location>
</feature>
<reference evidence="2 3" key="1">
    <citation type="submission" date="2020-07" db="EMBL/GenBank/DDBJ databases">
        <authorList>
            <person name="Feng H."/>
        </authorList>
    </citation>
    <scope>NUCLEOTIDE SEQUENCE [LARGE SCALE GENOMIC DNA]</scope>
    <source>
        <strain evidence="3">s-10</strain>
    </source>
</reference>
<dbReference type="Proteomes" id="UP000535491">
    <property type="component" value="Unassembled WGS sequence"/>
</dbReference>
<dbReference type="InterPro" id="IPR012433">
    <property type="entry name" value="Imm11"/>
</dbReference>
<dbReference type="Pfam" id="PF07791">
    <property type="entry name" value="Imm11"/>
    <property type="match status" value="1"/>
</dbReference>
<evidence type="ECO:0000259" key="1">
    <source>
        <dbReference type="Pfam" id="PF07791"/>
    </source>
</evidence>
<proteinExistence type="predicted"/>
<evidence type="ECO:0000313" key="2">
    <source>
        <dbReference type="EMBL" id="MBA4494011.1"/>
    </source>
</evidence>
<keyword evidence="3" id="KW-1185">Reference proteome</keyword>
<name>A0A7W2A709_9BACL</name>
<sequence length="186" mass="21803">MKIWELKASLDERFETLQLVNFDKDYEQYFKDKFNTTNPLLEIWGDVKVFTLDEGESSDCPYFWGYSAAPVFSERALGLTKDFLRGKAETLPLVHPVNKYFAIHVLNTIDAIDYDRAVIRQLETGLRVGMDKYAFIPEKIEGQHIFRIYIDDRVRSMVFVSDEFKKLVESNKLVGFEFIEVWDSNC</sequence>